<dbReference type="Proteomes" id="UP000383932">
    <property type="component" value="Unassembled WGS sequence"/>
</dbReference>
<evidence type="ECO:0000256" key="1">
    <source>
        <dbReference type="ARBA" id="ARBA00009005"/>
    </source>
</evidence>
<name>A0A5N5QDW1_9AGAM</name>
<keyword evidence="4" id="KW-1185">Reference proteome</keyword>
<sequence length="696" mass="74273">MGRGIEYYVIRRRSLGIILGSKLYNSTLETTTTPSDRLIVSQVMGKASSPHPDHSSISSVLPTSISRWTRLARWVRSKFNNDSSSPAVPPSKPALASDLSLSSRPSSPSPLTSSLSASVPQTCYITPSSPPIDGSAEGDEEGDIFHDALEYLDSDTSIANKPVRSSVLQVQYDPMFEGAAKGRTGVVPSRSAMRATHYAHTTQPIQFSYGSPRGSSKPAASPAQFPTSFLATRALDFSRPASARAPVRKAVLVGINYSTWTKGRLWHAARDATRFGDSLKSAFPYGPEGLELTCLVDFGFPPENIKVITDESGPQLPTSQVVMDHIEWLVKDAAAGDTLFFVFSGHCYTHTTHGACLVTMDRMIPSDEIHQQLVLRIPANCDLHVIFDCCHAAGLVKLPYCIGRMKDGSESSLGSDSPESAVEKAAAFESAVPPVFDKASPAPARPASPYRDVPQHGSLFGIVPPDDTDPIPAPPPPVALAMVDQDSFGAPSANALQRHPRGGVVAAPPLLGAVTGAPAGTTTGSAASFFASLVGMASTNSTTTNPRASTGPELRRGRQVVAAGNQVPDHFEVREGDFAKPAGRVMIWAGAGEAQQAYEASGRVKNGILTHAWCTALDACVNRTLSCRELWRYIVEVISDENTRRSQRDAKKDASERQDPRLRVQHAELWVSQGGPLSSAAPALDRSVLKLNGSAA</sequence>
<comment type="caution">
    <text evidence="3">The sequence shown here is derived from an EMBL/GenBank/DDBJ whole genome shotgun (WGS) entry which is preliminary data.</text>
</comment>
<evidence type="ECO:0000256" key="2">
    <source>
        <dbReference type="SAM" id="MobiDB-lite"/>
    </source>
</evidence>
<accession>A0A5N5QDW1</accession>
<feature type="region of interest" description="Disordered" evidence="2">
    <location>
        <begin position="80"/>
        <end position="140"/>
    </location>
</feature>
<dbReference type="Gene3D" id="3.40.50.12660">
    <property type="match status" value="1"/>
</dbReference>
<dbReference type="AlphaFoldDB" id="A0A5N5QDW1"/>
<feature type="compositionally biased region" description="Low complexity" evidence="2">
    <location>
        <begin position="93"/>
        <end position="120"/>
    </location>
</feature>
<organism evidence="3 4">
    <name type="scientific">Ceratobasidium theobromae</name>
    <dbReference type="NCBI Taxonomy" id="1582974"/>
    <lineage>
        <taxon>Eukaryota</taxon>
        <taxon>Fungi</taxon>
        <taxon>Dikarya</taxon>
        <taxon>Basidiomycota</taxon>
        <taxon>Agaricomycotina</taxon>
        <taxon>Agaricomycetes</taxon>
        <taxon>Cantharellales</taxon>
        <taxon>Ceratobasidiaceae</taxon>
        <taxon>Ceratobasidium</taxon>
    </lineage>
</organism>
<dbReference type="OrthoDB" id="3223806at2759"/>
<dbReference type="GO" id="GO:0005737">
    <property type="term" value="C:cytoplasm"/>
    <property type="evidence" value="ECO:0007669"/>
    <property type="project" value="TreeGrafter"/>
</dbReference>
<feature type="region of interest" description="Disordered" evidence="2">
    <location>
        <begin position="642"/>
        <end position="661"/>
    </location>
</feature>
<protein>
    <submittedName>
        <fullName evidence="3">Metacaspase-1</fullName>
    </submittedName>
</protein>
<dbReference type="PANTHER" id="PTHR48104">
    <property type="entry name" value="METACASPASE-4"/>
    <property type="match status" value="1"/>
</dbReference>
<evidence type="ECO:0000313" key="3">
    <source>
        <dbReference type="EMBL" id="KAB5589942.1"/>
    </source>
</evidence>
<gene>
    <name evidence="3" type="ORF">CTheo_6620</name>
</gene>
<dbReference type="InterPro" id="IPR050452">
    <property type="entry name" value="Metacaspase"/>
</dbReference>
<dbReference type="GO" id="GO:0006508">
    <property type="term" value="P:proteolysis"/>
    <property type="evidence" value="ECO:0007669"/>
    <property type="project" value="TreeGrafter"/>
</dbReference>
<dbReference type="PANTHER" id="PTHR48104:SF30">
    <property type="entry name" value="METACASPASE-1"/>
    <property type="match status" value="1"/>
</dbReference>
<dbReference type="EMBL" id="SSOP01000214">
    <property type="protein sequence ID" value="KAB5589942.1"/>
    <property type="molecule type" value="Genomic_DNA"/>
</dbReference>
<reference evidence="3 4" key="1">
    <citation type="journal article" date="2019" name="Fungal Biol. Biotechnol.">
        <title>Draft genome sequence of fastidious pathogen Ceratobasidium theobromae, which causes vascular-streak dieback in Theobroma cacao.</title>
        <authorList>
            <person name="Ali S.S."/>
            <person name="Asman A."/>
            <person name="Shao J."/>
            <person name="Firmansyah A.P."/>
            <person name="Susilo A.W."/>
            <person name="Rosmana A."/>
            <person name="McMahon P."/>
            <person name="Junaid M."/>
            <person name="Guest D."/>
            <person name="Kheng T.Y."/>
            <person name="Meinhardt L.W."/>
            <person name="Bailey B.A."/>
        </authorList>
    </citation>
    <scope>NUCLEOTIDE SEQUENCE [LARGE SCALE GENOMIC DNA]</scope>
    <source>
        <strain evidence="3 4">CT2</strain>
    </source>
</reference>
<dbReference type="GO" id="GO:0004197">
    <property type="term" value="F:cysteine-type endopeptidase activity"/>
    <property type="evidence" value="ECO:0007669"/>
    <property type="project" value="TreeGrafter"/>
</dbReference>
<proteinExistence type="inferred from homology"/>
<evidence type="ECO:0000313" key="4">
    <source>
        <dbReference type="Proteomes" id="UP000383932"/>
    </source>
</evidence>
<comment type="similarity">
    <text evidence="1">Belongs to the peptidase C14B family.</text>
</comment>